<evidence type="ECO:0000256" key="11">
    <source>
        <dbReference type="RuleBase" id="RU364053"/>
    </source>
</evidence>
<name>A0A6N2RVL7_BLAHA</name>
<evidence type="ECO:0000313" key="14">
    <source>
        <dbReference type="EMBL" id="VYS84684.1"/>
    </source>
</evidence>
<comment type="catalytic activity">
    <reaction evidence="9 11">
        <text>ATP + H2O = ADP + phosphate + H(+)</text>
        <dbReference type="Rhea" id="RHEA:13065"/>
        <dbReference type="ChEBI" id="CHEBI:15377"/>
        <dbReference type="ChEBI" id="CHEBI:15378"/>
        <dbReference type="ChEBI" id="CHEBI:30616"/>
        <dbReference type="ChEBI" id="CHEBI:43474"/>
        <dbReference type="ChEBI" id="CHEBI:456216"/>
        <dbReference type="EC" id="5.6.2.4"/>
    </reaction>
</comment>
<dbReference type="Pfam" id="PF13361">
    <property type="entry name" value="UvrD_C"/>
    <property type="match status" value="1"/>
</dbReference>
<dbReference type="PANTHER" id="PTHR11070">
    <property type="entry name" value="UVRD / RECB / PCRA DNA HELICASE FAMILY MEMBER"/>
    <property type="match status" value="1"/>
</dbReference>
<keyword evidence="3 10" id="KW-0378">Hydrolase</keyword>
<dbReference type="Pfam" id="PF00580">
    <property type="entry name" value="UvrD-helicase"/>
    <property type="match status" value="1"/>
</dbReference>
<feature type="binding site" evidence="10">
    <location>
        <begin position="26"/>
        <end position="33"/>
    </location>
    <ligand>
        <name>ATP</name>
        <dbReference type="ChEBI" id="CHEBI:30616"/>
    </ligand>
</feature>
<dbReference type="NCBIfam" id="TIGR01073">
    <property type="entry name" value="pcrA"/>
    <property type="match status" value="1"/>
</dbReference>
<dbReference type="CDD" id="cd17932">
    <property type="entry name" value="DEXQc_UvrD"/>
    <property type="match status" value="1"/>
</dbReference>
<dbReference type="InterPro" id="IPR005751">
    <property type="entry name" value="ATP-dep_DNA_helicase_PcrA"/>
</dbReference>
<dbReference type="Gene3D" id="1.10.10.160">
    <property type="match status" value="1"/>
</dbReference>
<dbReference type="GO" id="GO:0005829">
    <property type="term" value="C:cytosol"/>
    <property type="evidence" value="ECO:0007669"/>
    <property type="project" value="TreeGrafter"/>
</dbReference>
<dbReference type="PROSITE" id="PS51217">
    <property type="entry name" value="UVRD_HELICASE_CTER"/>
    <property type="match status" value="1"/>
</dbReference>
<dbReference type="EMBL" id="CACRSY010000006">
    <property type="protein sequence ID" value="VYS84684.1"/>
    <property type="molecule type" value="Genomic_DNA"/>
</dbReference>
<evidence type="ECO:0000256" key="8">
    <source>
        <dbReference type="ARBA" id="ARBA00034617"/>
    </source>
</evidence>
<evidence type="ECO:0000256" key="1">
    <source>
        <dbReference type="ARBA" id="ARBA00009922"/>
    </source>
</evidence>
<evidence type="ECO:0000259" key="12">
    <source>
        <dbReference type="PROSITE" id="PS51198"/>
    </source>
</evidence>
<dbReference type="PROSITE" id="PS51198">
    <property type="entry name" value="UVRD_HELICASE_ATP_BIND"/>
    <property type="match status" value="1"/>
</dbReference>
<gene>
    <name evidence="14" type="primary">pcrA</name>
    <name evidence="14" type="ORF">BHLFYP23_01799</name>
</gene>
<dbReference type="InterPro" id="IPR014016">
    <property type="entry name" value="UvrD-like_ATP-bd"/>
</dbReference>
<dbReference type="PANTHER" id="PTHR11070:SF2">
    <property type="entry name" value="ATP-DEPENDENT DNA HELICASE SRS2"/>
    <property type="match status" value="1"/>
</dbReference>
<dbReference type="CDD" id="cd18807">
    <property type="entry name" value="SF1_C_UvrD"/>
    <property type="match status" value="1"/>
</dbReference>
<dbReference type="GO" id="GO:0006260">
    <property type="term" value="P:DNA replication"/>
    <property type="evidence" value="ECO:0007669"/>
    <property type="project" value="InterPro"/>
</dbReference>
<dbReference type="AlphaFoldDB" id="A0A6N2RVL7"/>
<dbReference type="InterPro" id="IPR014017">
    <property type="entry name" value="DNA_helicase_UvrD-like_C"/>
</dbReference>
<evidence type="ECO:0000256" key="6">
    <source>
        <dbReference type="ARBA" id="ARBA00023125"/>
    </source>
</evidence>
<dbReference type="FunFam" id="1.10.10.160:FF:000001">
    <property type="entry name" value="ATP-dependent DNA helicase"/>
    <property type="match status" value="1"/>
</dbReference>
<organism evidence="14">
    <name type="scientific">Blautia hansenii</name>
    <name type="common">Ruminococcus hansenii</name>
    <dbReference type="NCBI Taxonomy" id="1322"/>
    <lineage>
        <taxon>Bacteria</taxon>
        <taxon>Bacillati</taxon>
        <taxon>Bacillota</taxon>
        <taxon>Clostridia</taxon>
        <taxon>Lachnospirales</taxon>
        <taxon>Lachnospiraceae</taxon>
        <taxon>Blautia</taxon>
    </lineage>
</organism>
<dbReference type="GO" id="GO:0016787">
    <property type="term" value="F:hydrolase activity"/>
    <property type="evidence" value="ECO:0007669"/>
    <property type="project" value="UniProtKB-UniRule"/>
</dbReference>
<sequence length="736" mass="84322">MSIYDTLNTEQREAVFHTEGPVLILAGAGSGKTRVLTHRIAYLIEEKGVNPWNIMAITFTNKAAGEMRERVDKIVGFGAESIWVSTFHSSCVRMLRRFIDRLGYDTNFTIYDADDQKTLMKDICKRLNIDTKVYKEKAILAAISSAKDELISPEEYELQNMADFSKKKVILAYKEYQKELKKNNALDFDDLIVKTVELFQSSPDVLEYFQERFRYIMVDEYQDTNTAQFKFVSLLASKYQNLCVVGDDDQSIYKFRGANIGNILGFEKVFSNAKVIRLEQNYRSTQNILNAANQVIQNNMERKRKTLWTENEEGEKLHFRQFMNAYEEAEYVVGEISKKMREGDGEYRDFAVLYRTNAQSRLFEEKLLMANIPYKLVGGVNFYARKEIKDLLAYLKTVDNAKDDLAVRRIINVPKRGIGATTLSRVQDYASERGMGFYDALREAEQIPSIGRVAVKVEPFVTFIQTLRSKQEFLSPSELLKDIIESTGYVEELQKEGTDEAEARIENIDELITKVVSYEEENETPTLSGFLEEVALVADIDSVDGDDNQVLLMTLHSAKGLEFPYVYLAGMEDGIFPSYMTITADDPTEIEEERRLCYVGITRAMKDLTLSCAQQRMIRGETQYNKVSRFIKEIPRELVELGREFPEKKLKEIPMPTSYQQMKQAFKQPAFIPKQFEVKKAQGLDYGVGDTVKHIKFGAGVVTDITEGGRDYEVTVNFDKVGVKKMFASFAKLKKI</sequence>
<protein>
    <recommendedName>
        <fullName evidence="11">ATP-dependent DNA helicase</fullName>
        <ecNumber evidence="11">5.6.2.4</ecNumber>
    </recommendedName>
</protein>
<dbReference type="GO" id="GO:0043138">
    <property type="term" value="F:3'-5' DNA helicase activity"/>
    <property type="evidence" value="ECO:0007669"/>
    <property type="project" value="UniProtKB-EC"/>
</dbReference>
<dbReference type="GO" id="GO:0003677">
    <property type="term" value="F:DNA binding"/>
    <property type="evidence" value="ECO:0007669"/>
    <property type="project" value="UniProtKB-KW"/>
</dbReference>
<comment type="catalytic activity">
    <reaction evidence="8">
        <text>Couples ATP hydrolysis with the unwinding of duplex DNA by translocating in the 3'-5' direction.</text>
        <dbReference type="EC" id="5.6.2.4"/>
    </reaction>
</comment>
<dbReference type="Pfam" id="PF21196">
    <property type="entry name" value="PcrA_UvrD_tudor"/>
    <property type="match status" value="1"/>
</dbReference>
<dbReference type="GO" id="GO:0009314">
    <property type="term" value="P:response to radiation"/>
    <property type="evidence" value="ECO:0007669"/>
    <property type="project" value="UniProtKB-ARBA"/>
</dbReference>
<dbReference type="Gene3D" id="1.10.486.10">
    <property type="entry name" value="PCRA, domain 4"/>
    <property type="match status" value="1"/>
</dbReference>
<evidence type="ECO:0000256" key="7">
    <source>
        <dbReference type="ARBA" id="ARBA00023235"/>
    </source>
</evidence>
<keyword evidence="5 10" id="KW-0067">ATP-binding</keyword>
<dbReference type="InterPro" id="IPR027417">
    <property type="entry name" value="P-loop_NTPase"/>
</dbReference>
<dbReference type="RefSeq" id="WP_156341968.1">
    <property type="nucleotide sequence ID" value="NZ_CACRSY010000006.1"/>
</dbReference>
<comment type="similarity">
    <text evidence="1 11">Belongs to the helicase family. UvrD subfamily.</text>
</comment>
<dbReference type="SUPFAM" id="SSF52540">
    <property type="entry name" value="P-loop containing nucleoside triphosphate hydrolases"/>
    <property type="match status" value="1"/>
</dbReference>
<evidence type="ECO:0000256" key="2">
    <source>
        <dbReference type="ARBA" id="ARBA00022741"/>
    </source>
</evidence>
<dbReference type="GO" id="GO:0000725">
    <property type="term" value="P:recombinational repair"/>
    <property type="evidence" value="ECO:0007669"/>
    <property type="project" value="TreeGrafter"/>
</dbReference>
<evidence type="ECO:0000256" key="9">
    <source>
        <dbReference type="ARBA" id="ARBA00048988"/>
    </source>
</evidence>
<keyword evidence="2 10" id="KW-0547">Nucleotide-binding</keyword>
<feature type="domain" description="UvrD-like helicase ATP-binding" evidence="12">
    <location>
        <begin position="5"/>
        <end position="285"/>
    </location>
</feature>
<keyword evidence="6 11" id="KW-0238">DNA-binding</keyword>
<keyword evidence="7" id="KW-0413">Isomerase</keyword>
<feature type="domain" description="UvrD-like helicase C-terminal" evidence="13">
    <location>
        <begin position="286"/>
        <end position="560"/>
    </location>
</feature>
<dbReference type="GO" id="GO:0033202">
    <property type="term" value="C:DNA helicase complex"/>
    <property type="evidence" value="ECO:0007669"/>
    <property type="project" value="TreeGrafter"/>
</dbReference>
<dbReference type="InterPro" id="IPR000212">
    <property type="entry name" value="DNA_helicase_UvrD/REP"/>
</dbReference>
<evidence type="ECO:0000256" key="10">
    <source>
        <dbReference type="PROSITE-ProRule" id="PRU00560"/>
    </source>
</evidence>
<dbReference type="GO" id="GO:0005524">
    <property type="term" value="F:ATP binding"/>
    <property type="evidence" value="ECO:0007669"/>
    <property type="project" value="UniProtKB-UniRule"/>
</dbReference>
<evidence type="ECO:0000256" key="3">
    <source>
        <dbReference type="ARBA" id="ARBA00022801"/>
    </source>
</evidence>
<accession>A0A6N2RVL7</accession>
<reference evidence="14" key="1">
    <citation type="submission" date="2019-11" db="EMBL/GenBank/DDBJ databases">
        <authorList>
            <person name="Feng L."/>
        </authorList>
    </citation>
    <scope>NUCLEOTIDE SEQUENCE</scope>
    <source>
        <strain evidence="14">BhanseniiLFYP23</strain>
    </source>
</reference>
<dbReference type="FunFam" id="1.10.486.10:FF:000003">
    <property type="entry name" value="ATP-dependent DNA helicase"/>
    <property type="match status" value="1"/>
</dbReference>
<evidence type="ECO:0000259" key="13">
    <source>
        <dbReference type="PROSITE" id="PS51217"/>
    </source>
</evidence>
<dbReference type="InterPro" id="IPR013986">
    <property type="entry name" value="DExx_box_DNA_helicase_dom_sf"/>
</dbReference>
<evidence type="ECO:0000256" key="4">
    <source>
        <dbReference type="ARBA" id="ARBA00022806"/>
    </source>
</evidence>
<dbReference type="EC" id="5.6.2.4" evidence="11"/>
<proteinExistence type="inferred from homology"/>
<keyword evidence="4 10" id="KW-0347">Helicase</keyword>
<evidence type="ECO:0000256" key="5">
    <source>
        <dbReference type="ARBA" id="ARBA00022840"/>
    </source>
</evidence>
<dbReference type="Gene3D" id="3.40.50.300">
    <property type="entry name" value="P-loop containing nucleotide triphosphate hydrolases"/>
    <property type="match status" value="2"/>
</dbReference>